<evidence type="ECO:0000256" key="1">
    <source>
        <dbReference type="ARBA" id="ARBA00023118"/>
    </source>
</evidence>
<keyword evidence="1" id="KW-0051">Antiviral defense</keyword>
<dbReference type="EMBL" id="CP003493">
    <property type="protein sequence ID" value="AFV90754.1"/>
    <property type="molecule type" value="Genomic_DNA"/>
</dbReference>
<evidence type="ECO:0000313" key="4">
    <source>
        <dbReference type="Proteomes" id="UP000000214"/>
    </source>
</evidence>
<gene>
    <name evidence="3" type="ordered locus">PACID_29890</name>
</gene>
<dbReference type="CDD" id="cd09756">
    <property type="entry name" value="Cas5_I-E"/>
    <property type="match status" value="1"/>
</dbReference>
<dbReference type="eggNOG" id="ENOG502ZBPB">
    <property type="taxonomic scope" value="Bacteria"/>
</dbReference>
<proteinExistence type="predicted"/>
<dbReference type="GO" id="GO:0043571">
    <property type="term" value="P:maintenance of CRISPR repeat elements"/>
    <property type="evidence" value="ECO:0007669"/>
    <property type="project" value="InterPro"/>
</dbReference>
<organism evidence="3 4">
    <name type="scientific">Acidipropionibacterium acidipropionici (strain ATCC 4875 / DSM 20272 / JCM 6432 / NBRC 12425 / NCIMB 8070 / 4)</name>
    <name type="common">Propionibacterium acidipropionici</name>
    <dbReference type="NCBI Taxonomy" id="1171373"/>
    <lineage>
        <taxon>Bacteria</taxon>
        <taxon>Bacillati</taxon>
        <taxon>Actinomycetota</taxon>
        <taxon>Actinomycetes</taxon>
        <taxon>Propionibacteriales</taxon>
        <taxon>Propionibacteriaceae</taxon>
        <taxon>Acidipropionibacterium</taxon>
    </lineage>
</organism>
<reference evidence="3 4" key="1">
    <citation type="journal article" date="2012" name="BMC Genomics">
        <title>The genome sequence of Propionibacterium acidipropionici provides insights into its biotechnological and industrial potential.</title>
        <authorList>
            <person name="Parizzi L.P."/>
            <person name="Grassi M.C."/>
            <person name="Llerena L.A."/>
            <person name="Carazzolle M.F."/>
            <person name="Queiroz V.L."/>
            <person name="Lunardi I."/>
            <person name="Zeidler A.F."/>
            <person name="Teixeira P.J."/>
            <person name="Mieczkowski P."/>
            <person name="Rincones J."/>
            <person name="Pereira G.A."/>
        </authorList>
    </citation>
    <scope>NUCLEOTIDE SEQUENCE [LARGE SCALE GENOMIC DNA]</scope>
    <source>
        <strain evidence="4">ATCC 4875 / DSM 20272 / JCM 6432 / NBRC 12425 / NCIMB 8070</strain>
    </source>
</reference>
<name>K7RRT4_ACIA4</name>
<dbReference type="InterPro" id="IPR010147">
    <property type="entry name" value="CRISPR-assoc_prot_CasD"/>
</dbReference>
<dbReference type="Gene3D" id="3.30.70.2660">
    <property type="match status" value="1"/>
</dbReference>
<dbReference type="NCBIfam" id="TIGR02593">
    <property type="entry name" value="CRISPR_cas5"/>
    <property type="match status" value="1"/>
</dbReference>
<evidence type="ECO:0000256" key="2">
    <source>
        <dbReference type="SAM" id="MobiDB-lite"/>
    </source>
</evidence>
<dbReference type="Pfam" id="PF09704">
    <property type="entry name" value="Cas_Cas5d"/>
    <property type="match status" value="1"/>
</dbReference>
<dbReference type="RefSeq" id="WP_015071651.1">
    <property type="nucleotide sequence ID" value="NC_019395.1"/>
</dbReference>
<dbReference type="HOGENOM" id="CLU_084726_1_0_11"/>
<dbReference type="Proteomes" id="UP000000214">
    <property type="component" value="Chromosome"/>
</dbReference>
<dbReference type="GO" id="GO:0003723">
    <property type="term" value="F:RNA binding"/>
    <property type="evidence" value="ECO:0007669"/>
    <property type="project" value="InterPro"/>
</dbReference>
<dbReference type="InterPro" id="IPR013422">
    <property type="entry name" value="CRISPR-assoc_prot_Cas5_N"/>
</dbReference>
<dbReference type="STRING" id="1171373.PACID_29890"/>
<protein>
    <submittedName>
        <fullName evidence="3">CRISPR-associated protein, Cas5e family</fullName>
    </submittedName>
</protein>
<feature type="compositionally biased region" description="Polar residues" evidence="2">
    <location>
        <begin position="240"/>
        <end position="249"/>
    </location>
</feature>
<dbReference type="InterPro" id="IPR021124">
    <property type="entry name" value="CRISPR-assoc_prot_Cas5"/>
</dbReference>
<accession>K7RRT4</accession>
<dbReference type="AlphaFoldDB" id="K7RRT4"/>
<dbReference type="NCBIfam" id="TIGR01868">
    <property type="entry name" value="casD_Cas5e"/>
    <property type="match status" value="1"/>
</dbReference>
<feature type="region of interest" description="Disordered" evidence="2">
    <location>
        <begin position="235"/>
        <end position="261"/>
    </location>
</feature>
<evidence type="ECO:0000313" key="3">
    <source>
        <dbReference type="EMBL" id="AFV90754.1"/>
    </source>
</evidence>
<sequence length="261" mass="28589">MTDPCIVLRLAGPLQSWGIASQFNQRRTASAPTKSGIVGLLAAALGRRRKDPIEDLVSLRMGVRSDQPGSLLRDYHTVSDRPGTPLLSASLDTKGRQKRTSPKKYTQPTDRFYLQDAVFIAVLQGRTEFLGDLARAVRHPVFPLALGRRACVPTPPILVPATDDDLWAGTFLSVLRNVPWQASEHVRTKVTSVSVRLAASWDDPDGDDSRADLPASFDPRRRGMATRKVSSGWVDVPTGIDSTASTGPRQSDHDPFQLLGW</sequence>
<feature type="region of interest" description="Disordered" evidence="2">
    <location>
        <begin position="70"/>
        <end position="106"/>
    </location>
</feature>
<dbReference type="GO" id="GO:0051607">
    <property type="term" value="P:defense response to virus"/>
    <property type="evidence" value="ECO:0007669"/>
    <property type="project" value="UniProtKB-KW"/>
</dbReference>
<dbReference type="KEGG" id="pbo:PACID_29890"/>